<evidence type="ECO:0000313" key="5">
    <source>
        <dbReference type="Proteomes" id="UP000218151"/>
    </source>
</evidence>
<gene>
    <name evidence="4" type="ORF">CKY28_17780</name>
</gene>
<keyword evidence="5" id="KW-1185">Reference proteome</keyword>
<dbReference type="Pfam" id="PF00132">
    <property type="entry name" value="Hexapep"/>
    <property type="match status" value="1"/>
</dbReference>
<keyword evidence="2 4" id="KW-0808">Transferase</keyword>
<keyword evidence="3" id="KW-0012">Acyltransferase</keyword>
<dbReference type="InterPro" id="IPR011004">
    <property type="entry name" value="Trimer_LpxA-like_sf"/>
</dbReference>
<dbReference type="SUPFAM" id="SSF51161">
    <property type="entry name" value="Trimeric LpxA-like enzymes"/>
    <property type="match status" value="1"/>
</dbReference>
<comment type="caution">
    <text evidence="4">The sequence shown here is derived from an EMBL/GenBank/DDBJ whole genome shotgun (WGS) entry which is preliminary data.</text>
</comment>
<evidence type="ECO:0000313" key="4">
    <source>
        <dbReference type="EMBL" id="PAX06364.1"/>
    </source>
</evidence>
<sequence length="247" mass="27022">MFKSPFHVPQDRLPTLAQPHTRGCARSWKELRLLLSADLYRYPGSGMFKWLKLFLFNAGFKYIALVRIVGFLKVNRITRYVLYPPAKLILLHYRHLYGMAIAEYADIGPGLFVTRFGGIYINGDCLLGANVNLSPLILFGQTNRGEVIGSPVIGNRVFIASGARVTGAITIGDDVAIGANAVVVKDAPPRAVLAGVPAKIISDRGSEGYINRQVPPEVIAACARARRDSGGPDAIWYPPDMLEQEAL</sequence>
<dbReference type="OrthoDB" id="7545269at2"/>
<name>A0A2A2SAN3_9SPHN</name>
<proteinExistence type="inferred from homology"/>
<accession>A0A2A2SAN3</accession>
<evidence type="ECO:0000256" key="3">
    <source>
        <dbReference type="ARBA" id="ARBA00023315"/>
    </source>
</evidence>
<dbReference type="AlphaFoldDB" id="A0A2A2SAN3"/>
<evidence type="ECO:0000256" key="2">
    <source>
        <dbReference type="ARBA" id="ARBA00022679"/>
    </source>
</evidence>
<dbReference type="PANTHER" id="PTHR42811">
    <property type="entry name" value="SERINE ACETYLTRANSFERASE"/>
    <property type="match status" value="1"/>
</dbReference>
<dbReference type="GO" id="GO:0016746">
    <property type="term" value="F:acyltransferase activity"/>
    <property type="evidence" value="ECO:0007669"/>
    <property type="project" value="UniProtKB-KW"/>
</dbReference>
<organism evidence="4 5">
    <name type="scientific">Sphingomonas lenta</name>
    <dbReference type="NCBI Taxonomy" id="1141887"/>
    <lineage>
        <taxon>Bacteria</taxon>
        <taxon>Pseudomonadati</taxon>
        <taxon>Pseudomonadota</taxon>
        <taxon>Alphaproteobacteria</taxon>
        <taxon>Sphingomonadales</taxon>
        <taxon>Sphingomonadaceae</taxon>
        <taxon>Sphingomonas</taxon>
    </lineage>
</organism>
<protein>
    <submittedName>
        <fullName evidence="4">Hexapeptide transferase</fullName>
    </submittedName>
</protein>
<dbReference type="InterPro" id="IPR045304">
    <property type="entry name" value="LbH_SAT"/>
</dbReference>
<dbReference type="EMBL" id="NSLI01000008">
    <property type="protein sequence ID" value="PAX06364.1"/>
    <property type="molecule type" value="Genomic_DNA"/>
</dbReference>
<dbReference type="InterPro" id="IPR001451">
    <property type="entry name" value="Hexapep"/>
</dbReference>
<evidence type="ECO:0000256" key="1">
    <source>
        <dbReference type="ARBA" id="ARBA00007274"/>
    </source>
</evidence>
<dbReference type="CDD" id="cd03354">
    <property type="entry name" value="LbH_SAT"/>
    <property type="match status" value="1"/>
</dbReference>
<comment type="similarity">
    <text evidence="1">Belongs to the transferase hexapeptide repeat family.</text>
</comment>
<dbReference type="Proteomes" id="UP000218151">
    <property type="component" value="Unassembled WGS sequence"/>
</dbReference>
<dbReference type="Gene3D" id="2.160.10.10">
    <property type="entry name" value="Hexapeptide repeat proteins"/>
    <property type="match status" value="1"/>
</dbReference>
<reference evidence="5" key="1">
    <citation type="submission" date="2017-09" db="EMBL/GenBank/DDBJ databases">
        <authorList>
            <person name="Feng G."/>
            <person name="Zhu H."/>
        </authorList>
    </citation>
    <scope>NUCLEOTIDE SEQUENCE [LARGE SCALE GENOMIC DNA]</scope>
    <source>
        <strain evidence="5">1PNM-20</strain>
    </source>
</reference>